<sequence length="164" mass="19199">MKTLHMGGNTYAIKEFFIRDEQDEVAYTIEGGFLHLPREFKVLDRDGQQVAKITKKTFSLLPRFFVEVEGQDVLTIKKERSFLKAHYTIEGANIEVQGNWMDMQFEVLCEGEHIGRVKEHFVKGRRRYFIEIEDESKELILVAIVIAVDCVRVDHRLEEDLTHL</sequence>
<dbReference type="InterPro" id="IPR025659">
    <property type="entry name" value="Tubby-like_C"/>
</dbReference>
<dbReference type="EMBL" id="JBCEWA010000008">
    <property type="protein sequence ID" value="MEL5989006.1"/>
    <property type="molecule type" value="Genomic_DNA"/>
</dbReference>
<evidence type="ECO:0000256" key="1">
    <source>
        <dbReference type="ARBA" id="ARBA00005437"/>
    </source>
</evidence>
<organism evidence="2 3">
    <name type="scientific">Kurthia gibsonii</name>
    <dbReference type="NCBI Taxonomy" id="33946"/>
    <lineage>
        <taxon>Bacteria</taxon>
        <taxon>Bacillati</taxon>
        <taxon>Bacillota</taxon>
        <taxon>Bacilli</taxon>
        <taxon>Bacillales</taxon>
        <taxon>Caryophanaceae</taxon>
        <taxon>Kurthia</taxon>
    </lineage>
</organism>
<evidence type="ECO:0000313" key="3">
    <source>
        <dbReference type="Proteomes" id="UP001398420"/>
    </source>
</evidence>
<gene>
    <name evidence="2" type="ORF">AAF454_11390</name>
</gene>
<comment type="caution">
    <text evidence="2">The sequence shown here is derived from an EMBL/GenBank/DDBJ whole genome shotgun (WGS) entry which is preliminary data.</text>
</comment>
<name>A0ABU9LQG7_9BACL</name>
<accession>A0ABU9LQG7</accession>
<evidence type="ECO:0000313" key="2">
    <source>
        <dbReference type="EMBL" id="MEL5989006.1"/>
    </source>
</evidence>
<protein>
    <submittedName>
        <fullName evidence="2">LURP-one-related family protein</fullName>
    </submittedName>
</protein>
<dbReference type="RefSeq" id="WP_087682014.1">
    <property type="nucleotide sequence ID" value="NZ_JALKQX010000007.1"/>
</dbReference>
<dbReference type="Pfam" id="PF04525">
    <property type="entry name" value="LOR"/>
    <property type="match status" value="1"/>
</dbReference>
<dbReference type="InterPro" id="IPR038595">
    <property type="entry name" value="LOR_sf"/>
</dbReference>
<proteinExistence type="inferred from homology"/>
<dbReference type="Proteomes" id="UP001398420">
    <property type="component" value="Unassembled WGS sequence"/>
</dbReference>
<dbReference type="InterPro" id="IPR007612">
    <property type="entry name" value="LOR"/>
</dbReference>
<keyword evidence="3" id="KW-1185">Reference proteome</keyword>
<comment type="similarity">
    <text evidence="1">Belongs to the LOR family.</text>
</comment>
<reference evidence="2 3" key="1">
    <citation type="submission" date="2024-04" db="EMBL/GenBank/DDBJ databases">
        <authorList>
            <person name="Wu Y.S."/>
            <person name="Zhang L."/>
        </authorList>
    </citation>
    <scope>NUCLEOTIDE SEQUENCE [LARGE SCALE GENOMIC DNA]</scope>
    <source>
        <strain evidence="2 3">KG-01</strain>
    </source>
</reference>
<dbReference type="Gene3D" id="2.40.160.200">
    <property type="entry name" value="LURP1-related"/>
    <property type="match status" value="1"/>
</dbReference>
<dbReference type="SUPFAM" id="SSF54518">
    <property type="entry name" value="Tubby C-terminal domain-like"/>
    <property type="match status" value="1"/>
</dbReference>